<feature type="region of interest" description="Disordered" evidence="1">
    <location>
        <begin position="582"/>
        <end position="622"/>
    </location>
</feature>
<feature type="compositionally biased region" description="Polar residues" evidence="1">
    <location>
        <begin position="205"/>
        <end position="224"/>
    </location>
</feature>
<dbReference type="PANTHER" id="PTHR16469:SF27">
    <property type="entry name" value="UBIQUITIN-ASSOCIATED AND SH3 DOMAIN-CONTAINING BA-RELATED"/>
    <property type="match status" value="1"/>
</dbReference>
<evidence type="ECO:0000313" key="2">
    <source>
        <dbReference type="EMBL" id="KAK3210098.1"/>
    </source>
</evidence>
<name>A0AAN6LYH4_9PLEO</name>
<organism evidence="2 3">
    <name type="scientific">Pseudopithomyces chartarum</name>
    <dbReference type="NCBI Taxonomy" id="1892770"/>
    <lineage>
        <taxon>Eukaryota</taxon>
        <taxon>Fungi</taxon>
        <taxon>Dikarya</taxon>
        <taxon>Ascomycota</taxon>
        <taxon>Pezizomycotina</taxon>
        <taxon>Dothideomycetes</taxon>
        <taxon>Pleosporomycetidae</taxon>
        <taxon>Pleosporales</taxon>
        <taxon>Massarineae</taxon>
        <taxon>Didymosphaeriaceae</taxon>
        <taxon>Pseudopithomyces</taxon>
    </lineage>
</organism>
<feature type="compositionally biased region" description="Polar residues" evidence="1">
    <location>
        <begin position="505"/>
        <end position="522"/>
    </location>
</feature>
<feature type="compositionally biased region" description="Pro residues" evidence="1">
    <location>
        <begin position="95"/>
        <end position="107"/>
    </location>
</feature>
<feature type="region of interest" description="Disordered" evidence="1">
    <location>
        <begin position="1"/>
        <end position="123"/>
    </location>
</feature>
<feature type="compositionally biased region" description="Polar residues" evidence="1">
    <location>
        <begin position="46"/>
        <end position="64"/>
    </location>
</feature>
<proteinExistence type="predicted"/>
<evidence type="ECO:0000313" key="3">
    <source>
        <dbReference type="Proteomes" id="UP001280581"/>
    </source>
</evidence>
<protein>
    <recommendedName>
        <fullName evidence="4">Phosphoglycerate mutase family protein</fullName>
    </recommendedName>
</protein>
<feature type="region of interest" description="Disordered" evidence="1">
    <location>
        <begin position="475"/>
        <end position="554"/>
    </location>
</feature>
<accession>A0AAN6LYH4</accession>
<feature type="region of interest" description="Disordered" evidence="1">
    <location>
        <begin position="205"/>
        <end position="261"/>
    </location>
</feature>
<dbReference type="InterPro" id="IPR051710">
    <property type="entry name" value="Phosphatase_SH3-domain"/>
</dbReference>
<gene>
    <name evidence="2" type="ORF">GRF29_44g1613407</name>
</gene>
<dbReference type="EMBL" id="WVTA01000005">
    <property type="protein sequence ID" value="KAK3210098.1"/>
    <property type="molecule type" value="Genomic_DNA"/>
</dbReference>
<feature type="compositionally biased region" description="Polar residues" evidence="1">
    <location>
        <begin position="596"/>
        <end position="620"/>
    </location>
</feature>
<dbReference type="PANTHER" id="PTHR16469">
    <property type="entry name" value="UBIQUITIN-ASSOCIATED AND SH3 DOMAIN-CONTAINING BA-RELATED"/>
    <property type="match status" value="1"/>
</dbReference>
<keyword evidence="3" id="KW-1185">Reference proteome</keyword>
<sequence length="723" mass="77874">MPRPATALVSTPPTSNGTSPRPPPTILRLPTAAGRKGKPSVCASPPFSTNTSTAVAAGLSQFQAPTQGPPPTPTSLDLPEPQRERERSPLGPSQSTPPVPDKLPPSPHGHKSPPRPQKSGWLRLTNPAVNSKPYIGPEKILLRIDAFLGEWLSPDYYEDITPPPNSTMMVAGAKADLLRRSDYIEAPSHKPTSMGHFPGGWVRSNATSAVNSRSSSRQNTQHGQFPTLGSLAQALPQRERSNSHGSMLTRQRSRSQEPHMPVELAAAHKKNSQLYDAPNPSYAVSPSDPIPRGYAKHARDACLKVDYQWDSMREPQQWGDGGQFGDEWSTMHKRFRRGLAGMMQWYREHGTRTLPPQNMFPGFTFTERTTSATKKIVPSLEPKDDVVDEDDDEELVLILITHGAGCNALLGAITNQPVLMDISLASLSMAVRREIPRPSSTSTIFARRSSVIDPGMADSYEMKLMASVDHLRPGVDPSKLPHTQSPAIVVKPPVGYDYRPPRRLGTTSSASTSVEQVTSPSSLGPPARPGWTGSLDSMQRTSTSKEIPGPNSLSAGATSSYVGGGSGLWGGALKSINFNETQQDRRASPGTDTVEAFNSHSKAPSHGINSQPSVAGNTSDPPYVLLTDGAASPNINEINGNEDNEKHDGIAPLFVSKRAATMSKTNGGGTATNTGGLWGAPKKETSINGLWKGSSVMWGPPKLDDIYEHGRGPKRRWTMTERG</sequence>
<feature type="compositionally biased region" description="Polar residues" evidence="1">
    <location>
        <begin position="534"/>
        <end position="554"/>
    </location>
</feature>
<feature type="compositionally biased region" description="Polar residues" evidence="1">
    <location>
        <begin position="8"/>
        <end position="19"/>
    </location>
</feature>
<comment type="caution">
    <text evidence="2">The sequence shown here is derived from an EMBL/GenBank/DDBJ whole genome shotgun (WGS) entry which is preliminary data.</text>
</comment>
<dbReference type="AlphaFoldDB" id="A0AAN6LYH4"/>
<evidence type="ECO:0000256" key="1">
    <source>
        <dbReference type="SAM" id="MobiDB-lite"/>
    </source>
</evidence>
<reference evidence="2 3" key="1">
    <citation type="submission" date="2021-02" db="EMBL/GenBank/DDBJ databases">
        <title>Genome assembly of Pseudopithomyces chartarum.</title>
        <authorList>
            <person name="Jauregui R."/>
            <person name="Singh J."/>
            <person name="Voisey C."/>
        </authorList>
    </citation>
    <scope>NUCLEOTIDE SEQUENCE [LARGE SCALE GENOMIC DNA]</scope>
    <source>
        <strain evidence="2 3">AGR01</strain>
    </source>
</reference>
<feature type="region of interest" description="Disordered" evidence="1">
    <location>
        <begin position="663"/>
        <end position="683"/>
    </location>
</feature>
<evidence type="ECO:0008006" key="4">
    <source>
        <dbReference type="Google" id="ProtNLM"/>
    </source>
</evidence>
<dbReference type="Proteomes" id="UP001280581">
    <property type="component" value="Unassembled WGS sequence"/>
</dbReference>